<name>A0A419ETX3_9BACT</name>
<evidence type="ECO:0000313" key="2">
    <source>
        <dbReference type="Proteomes" id="UP000285961"/>
    </source>
</evidence>
<protein>
    <submittedName>
        <fullName evidence="1">Uncharacterized protein</fullName>
    </submittedName>
</protein>
<accession>A0A419ETX3</accession>
<gene>
    <name evidence="1" type="ORF">C4532_14535</name>
</gene>
<proteinExistence type="predicted"/>
<dbReference type="AlphaFoldDB" id="A0A419ETX3"/>
<dbReference type="EMBL" id="QZKI01000103">
    <property type="protein sequence ID" value="RJP67529.1"/>
    <property type="molecule type" value="Genomic_DNA"/>
</dbReference>
<organism evidence="1 2">
    <name type="scientific">Candidatus Abyssobacteria bacterium SURF_17</name>
    <dbReference type="NCBI Taxonomy" id="2093361"/>
    <lineage>
        <taxon>Bacteria</taxon>
        <taxon>Pseudomonadati</taxon>
        <taxon>Candidatus Hydrogenedentota</taxon>
        <taxon>Candidatus Abyssobacteria</taxon>
    </lineage>
</organism>
<reference evidence="1 2" key="1">
    <citation type="journal article" date="2017" name="ISME J.">
        <title>Energy and carbon metabolisms in a deep terrestrial subsurface fluid microbial community.</title>
        <authorList>
            <person name="Momper L."/>
            <person name="Jungbluth S.P."/>
            <person name="Lee M.D."/>
            <person name="Amend J.P."/>
        </authorList>
    </citation>
    <scope>NUCLEOTIDE SEQUENCE [LARGE SCALE GENOMIC DNA]</scope>
    <source>
        <strain evidence="1">SURF_17</strain>
    </source>
</reference>
<comment type="caution">
    <text evidence="1">The sequence shown here is derived from an EMBL/GenBank/DDBJ whole genome shotgun (WGS) entry which is preliminary data.</text>
</comment>
<evidence type="ECO:0000313" key="1">
    <source>
        <dbReference type="EMBL" id="RJP67529.1"/>
    </source>
</evidence>
<dbReference type="Proteomes" id="UP000285961">
    <property type="component" value="Unassembled WGS sequence"/>
</dbReference>
<sequence length="148" mass="16872">MSLSIQNLKSKIDSFVASASSAEPFIGSYPHFCRKNAKRCVTCVTCVTNSQKAESNRFRTSFGSIPYAFLFAFRPSPFACFFDPRDASRCVTPWFNRLLRNTADEVVCLFPFNPKSKIENPKSLEPTVRFTVSYRRYTKKALYASYPS</sequence>